<dbReference type="EMBL" id="GDAI01000512">
    <property type="protein sequence ID" value="JAI17091.1"/>
    <property type="molecule type" value="mRNA"/>
</dbReference>
<feature type="compositionally biased region" description="Low complexity" evidence="10">
    <location>
        <begin position="309"/>
        <end position="332"/>
    </location>
</feature>
<protein>
    <recommendedName>
        <fullName evidence="3">RING-type E3 ubiquitin transferase</fullName>
        <ecNumber evidence="3">2.3.2.27</ecNumber>
    </recommendedName>
</protein>
<evidence type="ECO:0000256" key="4">
    <source>
        <dbReference type="ARBA" id="ARBA00022679"/>
    </source>
</evidence>
<feature type="region of interest" description="Disordered" evidence="10">
    <location>
        <begin position="82"/>
        <end position="107"/>
    </location>
</feature>
<dbReference type="Pfam" id="PF14369">
    <property type="entry name" value="Zn_ribbon_19"/>
    <property type="match status" value="1"/>
</dbReference>
<evidence type="ECO:0000313" key="12">
    <source>
        <dbReference type="EMBL" id="JAI17091.1"/>
    </source>
</evidence>
<dbReference type="GO" id="GO:0061630">
    <property type="term" value="F:ubiquitin protein ligase activity"/>
    <property type="evidence" value="ECO:0007669"/>
    <property type="project" value="UniProtKB-EC"/>
</dbReference>
<keyword evidence="5" id="KW-0479">Metal-binding</keyword>
<keyword evidence="6 9" id="KW-0863">Zinc-finger</keyword>
<feature type="non-terminal residue" evidence="12">
    <location>
        <position position="1"/>
    </location>
</feature>
<comment type="pathway">
    <text evidence="2">Protein modification; protein ubiquitination.</text>
</comment>
<evidence type="ECO:0000256" key="7">
    <source>
        <dbReference type="ARBA" id="ARBA00022786"/>
    </source>
</evidence>
<keyword evidence="7" id="KW-0833">Ubl conjugation pathway</keyword>
<dbReference type="InterPro" id="IPR001841">
    <property type="entry name" value="Znf_RING"/>
</dbReference>
<feature type="region of interest" description="Disordered" evidence="10">
    <location>
        <begin position="309"/>
        <end position="376"/>
    </location>
</feature>
<feature type="region of interest" description="Disordered" evidence="10">
    <location>
        <begin position="257"/>
        <end position="293"/>
    </location>
</feature>
<feature type="domain" description="RING-type" evidence="11">
    <location>
        <begin position="199"/>
        <end position="240"/>
    </location>
</feature>
<name>A0A0K8TSJ8_TABBR</name>
<sequence>EAIVEDRPQPQQRFYCHLCSVEIQLVSSDFICPLCSNGFIEELPASTETPSEDVEMTEANGMEDFDVIRDGLAHLLMLRGTRPPEAGTEDEQQGGAANRGSRRGRRRHRVQAFDRFDNILYDILQTLSGGNDAAVGNTSMFFMGNPGDYAWGHGGFDTIVTQLLNQMDTTGPPPLPRDKIDEIPNVEITQDQVDVKLQCSVCWEDFKLYESVRKLPCAHVYHENCIVPWLELHGTCPICRKSLSPETADSLQNVTTLLRDTSSEPSRSRRNSNGITLFSPPSPSSQSDSQITGPVHVLSSPLLSRIFTQPGTSQQHQQPQQSNSVSNSVTSSRNHGHRSGNTSGTNDANESSENRTTSSQNDIYKYDDGNVDYEFD</sequence>
<dbReference type="Gene3D" id="3.30.40.10">
    <property type="entry name" value="Zinc/RING finger domain, C3HC4 (zinc finger)"/>
    <property type="match status" value="1"/>
</dbReference>
<feature type="compositionally biased region" description="Polar residues" evidence="10">
    <location>
        <begin position="339"/>
        <end position="362"/>
    </location>
</feature>
<evidence type="ECO:0000256" key="2">
    <source>
        <dbReference type="ARBA" id="ARBA00004906"/>
    </source>
</evidence>
<accession>A0A0K8TSJ8</accession>
<organism evidence="12">
    <name type="scientific">Tabanus bromius</name>
    <name type="common">Band-eyed brown horse fly</name>
    <dbReference type="NCBI Taxonomy" id="304241"/>
    <lineage>
        <taxon>Eukaryota</taxon>
        <taxon>Metazoa</taxon>
        <taxon>Ecdysozoa</taxon>
        <taxon>Arthropoda</taxon>
        <taxon>Hexapoda</taxon>
        <taxon>Insecta</taxon>
        <taxon>Pterygota</taxon>
        <taxon>Neoptera</taxon>
        <taxon>Endopterygota</taxon>
        <taxon>Diptera</taxon>
        <taxon>Brachycera</taxon>
        <taxon>Tabanomorpha</taxon>
        <taxon>Tabanoidea</taxon>
        <taxon>Tabanidae</taxon>
        <taxon>Tabanus</taxon>
    </lineage>
</organism>
<evidence type="ECO:0000256" key="3">
    <source>
        <dbReference type="ARBA" id="ARBA00012483"/>
    </source>
</evidence>
<dbReference type="GO" id="GO:0008270">
    <property type="term" value="F:zinc ion binding"/>
    <property type="evidence" value="ECO:0007669"/>
    <property type="project" value="UniProtKB-KW"/>
</dbReference>
<keyword evidence="8" id="KW-0862">Zinc</keyword>
<dbReference type="SUPFAM" id="SSF57850">
    <property type="entry name" value="RING/U-box"/>
    <property type="match status" value="1"/>
</dbReference>
<keyword evidence="4" id="KW-0808">Transferase</keyword>
<evidence type="ECO:0000256" key="8">
    <source>
        <dbReference type="ARBA" id="ARBA00022833"/>
    </source>
</evidence>
<dbReference type="EC" id="2.3.2.27" evidence="3"/>
<evidence type="ECO:0000256" key="5">
    <source>
        <dbReference type="ARBA" id="ARBA00022723"/>
    </source>
</evidence>
<dbReference type="CDD" id="cd16667">
    <property type="entry name" value="RING-H2_RNF126-like"/>
    <property type="match status" value="1"/>
</dbReference>
<dbReference type="InterPro" id="IPR039525">
    <property type="entry name" value="RNF126-like_zinc-ribbon"/>
</dbReference>
<reference evidence="12" key="1">
    <citation type="journal article" date="2015" name="Insect Biochem. Mol. Biol.">
        <title>An insight into the sialome of the horse fly, Tabanus bromius.</title>
        <authorList>
            <person name="Ribeiro J.M."/>
            <person name="Kazimirova M."/>
            <person name="Takac P."/>
            <person name="Andersen J.F."/>
            <person name="Francischetti I.M."/>
        </authorList>
    </citation>
    <scope>NUCLEOTIDE SEQUENCE</scope>
</reference>
<dbReference type="PANTHER" id="PTHR45931">
    <property type="entry name" value="SI:CH211-59O9.10"/>
    <property type="match status" value="1"/>
</dbReference>
<dbReference type="GO" id="GO:0006511">
    <property type="term" value="P:ubiquitin-dependent protein catabolic process"/>
    <property type="evidence" value="ECO:0007669"/>
    <property type="project" value="TreeGrafter"/>
</dbReference>
<dbReference type="SMART" id="SM00184">
    <property type="entry name" value="RING"/>
    <property type="match status" value="1"/>
</dbReference>
<proteinExistence type="evidence at transcript level"/>
<dbReference type="InterPro" id="IPR051834">
    <property type="entry name" value="RING_finger_E3_ligase"/>
</dbReference>
<dbReference type="FunFam" id="3.30.40.10:FF:000069">
    <property type="entry name" value="E3 ubiquitin-protein ligase RNF115"/>
    <property type="match status" value="1"/>
</dbReference>
<evidence type="ECO:0000256" key="1">
    <source>
        <dbReference type="ARBA" id="ARBA00000900"/>
    </source>
</evidence>
<dbReference type="GO" id="GO:0005634">
    <property type="term" value="C:nucleus"/>
    <property type="evidence" value="ECO:0007669"/>
    <property type="project" value="TreeGrafter"/>
</dbReference>
<evidence type="ECO:0000256" key="10">
    <source>
        <dbReference type="SAM" id="MobiDB-lite"/>
    </source>
</evidence>
<dbReference type="Pfam" id="PF13639">
    <property type="entry name" value="zf-RING_2"/>
    <property type="match status" value="1"/>
</dbReference>
<dbReference type="PANTHER" id="PTHR45931:SF3">
    <property type="entry name" value="RING ZINC FINGER-CONTAINING PROTEIN"/>
    <property type="match status" value="1"/>
</dbReference>
<dbReference type="AlphaFoldDB" id="A0A0K8TSJ8"/>
<comment type="catalytic activity">
    <reaction evidence="1">
        <text>S-ubiquitinyl-[E2 ubiquitin-conjugating enzyme]-L-cysteine + [acceptor protein]-L-lysine = [E2 ubiquitin-conjugating enzyme]-L-cysteine + N(6)-ubiquitinyl-[acceptor protein]-L-lysine.</text>
        <dbReference type="EC" id="2.3.2.27"/>
    </reaction>
</comment>
<dbReference type="InterPro" id="IPR013083">
    <property type="entry name" value="Znf_RING/FYVE/PHD"/>
</dbReference>
<dbReference type="PROSITE" id="PS50089">
    <property type="entry name" value="ZF_RING_2"/>
    <property type="match status" value="1"/>
</dbReference>
<evidence type="ECO:0000256" key="6">
    <source>
        <dbReference type="ARBA" id="ARBA00022771"/>
    </source>
</evidence>
<evidence type="ECO:0000259" key="11">
    <source>
        <dbReference type="PROSITE" id="PS50089"/>
    </source>
</evidence>
<evidence type="ECO:0000256" key="9">
    <source>
        <dbReference type="PROSITE-ProRule" id="PRU00175"/>
    </source>
</evidence>
<dbReference type="GO" id="GO:0000209">
    <property type="term" value="P:protein polyubiquitination"/>
    <property type="evidence" value="ECO:0007669"/>
    <property type="project" value="UniProtKB-ARBA"/>
</dbReference>